<dbReference type="Pfam" id="PF01979">
    <property type="entry name" value="Amidohydro_1"/>
    <property type="match status" value="1"/>
</dbReference>
<reference evidence="2 3" key="1">
    <citation type="submission" date="2018-12" db="EMBL/GenBank/DDBJ databases">
        <title>YIM 101343 draft genome.</title>
        <authorList>
            <person name="Chen X."/>
        </authorList>
    </citation>
    <scope>NUCLEOTIDE SEQUENCE [LARGE SCALE GENOMIC DNA]</scope>
    <source>
        <strain evidence="2 3">YIM 101343</strain>
    </source>
</reference>
<dbReference type="GO" id="GO:0016810">
    <property type="term" value="F:hydrolase activity, acting on carbon-nitrogen (but not peptide) bonds"/>
    <property type="evidence" value="ECO:0007669"/>
    <property type="project" value="InterPro"/>
</dbReference>
<dbReference type="Proteomes" id="UP000274907">
    <property type="component" value="Unassembled WGS sequence"/>
</dbReference>
<dbReference type="InterPro" id="IPR006680">
    <property type="entry name" value="Amidohydro-rel"/>
</dbReference>
<dbReference type="SUPFAM" id="SSF51338">
    <property type="entry name" value="Composite domain of metallo-dependent hydrolases"/>
    <property type="match status" value="2"/>
</dbReference>
<dbReference type="InterPro" id="IPR032466">
    <property type="entry name" value="Metal_Hydrolase"/>
</dbReference>
<dbReference type="InterPro" id="IPR057744">
    <property type="entry name" value="OTAase-like"/>
</dbReference>
<evidence type="ECO:0000313" key="2">
    <source>
        <dbReference type="EMBL" id="RSZ63897.1"/>
    </source>
</evidence>
<dbReference type="AlphaFoldDB" id="A0A430HZU3"/>
<proteinExistence type="predicted"/>
<dbReference type="Gene3D" id="2.30.40.10">
    <property type="entry name" value="Urease, subunit C, domain 1"/>
    <property type="match status" value="1"/>
</dbReference>
<sequence>MSKTIFKNVQILDSTGNQPYLGEVLVIDERIVEVSAGVGKINDPNALVIDGRGQTLMSGLTDAHTHFTWDNRPFDKLGNTPVEEHLLSTIESAKTYLDYGYTMCFGAASAKARLDVVVRDAINAGKVPGPRYRANGMEIATTSGDLVDSITQTADGVEGMRKIVRHTIGLGVDNIKMSISGEEVTGTRAAEDTYITEEELQVAVDEAHRRGVKVCTHARSRDSVSLSLKTGVDMIYHASYIDDHGMDMLEEAKDRVFVAPAVNWLVATLYEAGEFGYSQETAEMAGYAKELEVAVKGVQEMRRRGIRVLPGGDYGFAWTPHGTYARDLAHFVNLFGYTEMEAIIAATALGGELFDQADELGKVQPGYYADMILVDGNPLEDITILQDIEKITAVMKNGEFHRRPHEDMIIPKEAHEPAMATV</sequence>
<evidence type="ECO:0000259" key="1">
    <source>
        <dbReference type="Pfam" id="PF01979"/>
    </source>
</evidence>
<dbReference type="InterPro" id="IPR011059">
    <property type="entry name" value="Metal-dep_hydrolase_composite"/>
</dbReference>
<dbReference type="PANTHER" id="PTHR43135:SF3">
    <property type="entry name" value="ALPHA-D-RIBOSE 1-METHYLPHOSPHONATE 5-TRIPHOSPHATE DIPHOSPHATASE"/>
    <property type="match status" value="1"/>
</dbReference>
<evidence type="ECO:0000313" key="3">
    <source>
        <dbReference type="Proteomes" id="UP000274907"/>
    </source>
</evidence>
<organism evidence="2 3">
    <name type="scientific">Corynebacterium hylobatis</name>
    <dbReference type="NCBI Taxonomy" id="1859290"/>
    <lineage>
        <taxon>Bacteria</taxon>
        <taxon>Bacillati</taxon>
        <taxon>Actinomycetota</taxon>
        <taxon>Actinomycetes</taxon>
        <taxon>Mycobacteriales</taxon>
        <taxon>Corynebacteriaceae</taxon>
        <taxon>Corynebacterium</taxon>
    </lineage>
</organism>
<dbReference type="Gene3D" id="3.20.20.140">
    <property type="entry name" value="Metal-dependent hydrolases"/>
    <property type="match status" value="1"/>
</dbReference>
<keyword evidence="2" id="KW-0378">Hydrolase</keyword>
<feature type="domain" description="Amidohydrolase-related" evidence="1">
    <location>
        <begin position="56"/>
        <end position="399"/>
    </location>
</feature>
<dbReference type="InterPro" id="IPR051781">
    <property type="entry name" value="Metallo-dep_Hydrolase"/>
</dbReference>
<dbReference type="RefSeq" id="WP_126120530.1">
    <property type="nucleotide sequence ID" value="NZ_RXHJ01000006.1"/>
</dbReference>
<name>A0A430HZU3_9CORY</name>
<dbReference type="OrthoDB" id="9776455at2"/>
<dbReference type="CDD" id="cd01299">
    <property type="entry name" value="Met_dep_hydrolase_A"/>
    <property type="match status" value="1"/>
</dbReference>
<comment type="caution">
    <text evidence="2">The sequence shown here is derived from an EMBL/GenBank/DDBJ whole genome shotgun (WGS) entry which is preliminary data.</text>
</comment>
<dbReference type="EMBL" id="RXHJ01000006">
    <property type="protein sequence ID" value="RSZ63897.1"/>
    <property type="molecule type" value="Genomic_DNA"/>
</dbReference>
<dbReference type="SUPFAM" id="SSF51556">
    <property type="entry name" value="Metallo-dependent hydrolases"/>
    <property type="match status" value="1"/>
</dbReference>
<gene>
    <name evidence="2" type="ORF">EAH68_06590</name>
</gene>
<dbReference type="PANTHER" id="PTHR43135">
    <property type="entry name" value="ALPHA-D-RIBOSE 1-METHYLPHOSPHONATE 5-TRIPHOSPHATE DIPHOSPHATASE"/>
    <property type="match status" value="1"/>
</dbReference>
<keyword evidence="3" id="KW-1185">Reference proteome</keyword>
<protein>
    <submittedName>
        <fullName evidence="2">Amidohydrolase family protein</fullName>
    </submittedName>
</protein>
<accession>A0A430HZU3</accession>